<evidence type="ECO:0008006" key="4">
    <source>
        <dbReference type="Google" id="ProtNLM"/>
    </source>
</evidence>
<protein>
    <recommendedName>
        <fullName evidence="4">UbiA prenyltransferase family protein</fullName>
    </recommendedName>
</protein>
<evidence type="ECO:0000313" key="3">
    <source>
        <dbReference type="Proteomes" id="UP000184536"/>
    </source>
</evidence>
<dbReference type="OrthoDB" id="1680253at2"/>
<feature type="transmembrane region" description="Helical" evidence="1">
    <location>
        <begin position="46"/>
        <end position="76"/>
    </location>
</feature>
<proteinExistence type="predicted"/>
<dbReference type="AlphaFoldDB" id="A0A1M6K6Y0"/>
<evidence type="ECO:0000256" key="1">
    <source>
        <dbReference type="SAM" id="Phobius"/>
    </source>
</evidence>
<dbReference type="Proteomes" id="UP000184536">
    <property type="component" value="Unassembled WGS sequence"/>
</dbReference>
<keyword evidence="1" id="KW-0472">Membrane</keyword>
<name>A0A1M6K6Y0_9FIRM</name>
<evidence type="ECO:0000313" key="2">
    <source>
        <dbReference type="EMBL" id="SHJ54721.1"/>
    </source>
</evidence>
<dbReference type="STRING" id="1121919.SAMN02745975_02334"/>
<keyword evidence="1" id="KW-0812">Transmembrane</keyword>
<organism evidence="2 3">
    <name type="scientific">Geosporobacter subterraneus DSM 17957</name>
    <dbReference type="NCBI Taxonomy" id="1121919"/>
    <lineage>
        <taxon>Bacteria</taxon>
        <taxon>Bacillati</taxon>
        <taxon>Bacillota</taxon>
        <taxon>Clostridia</taxon>
        <taxon>Peptostreptococcales</taxon>
        <taxon>Thermotaleaceae</taxon>
        <taxon>Geosporobacter</taxon>
    </lineage>
</organism>
<dbReference type="RefSeq" id="WP_110941455.1">
    <property type="nucleotide sequence ID" value="NZ_FQZV01000029.1"/>
</dbReference>
<feature type="transmembrane region" description="Helical" evidence="1">
    <location>
        <begin position="96"/>
        <end position="121"/>
    </location>
</feature>
<sequence length="189" mass="21577">MFVADYNMIYQLVATFLTGIIIKLLDDYMDEELPSKLLSPETRNGILPYSLIIFSLAAALNLTYTVTLFSGAYVLGMFFHMQQKLPTGLTGLQESLIILFINLLIFPFAAVLTSLLVILFIQSIDDLLDRQWDKRMGHHNLANQFGMGEMIILSAILAVLLMMLDLKKFVFVNLCFFVINKMYKRFLLS</sequence>
<dbReference type="EMBL" id="FQZV01000029">
    <property type="protein sequence ID" value="SHJ54721.1"/>
    <property type="molecule type" value="Genomic_DNA"/>
</dbReference>
<reference evidence="3" key="1">
    <citation type="submission" date="2016-11" db="EMBL/GenBank/DDBJ databases">
        <authorList>
            <person name="Varghese N."/>
            <person name="Submissions S."/>
        </authorList>
    </citation>
    <scope>NUCLEOTIDE SEQUENCE [LARGE SCALE GENOMIC DNA]</scope>
    <source>
        <strain evidence="3">DSM 17957</strain>
    </source>
</reference>
<feature type="transmembrane region" description="Helical" evidence="1">
    <location>
        <begin position="141"/>
        <end position="163"/>
    </location>
</feature>
<accession>A0A1M6K6Y0</accession>
<gene>
    <name evidence="2" type="ORF">SAMN02745975_02334</name>
</gene>
<keyword evidence="1" id="KW-1133">Transmembrane helix</keyword>
<keyword evidence="3" id="KW-1185">Reference proteome</keyword>